<evidence type="ECO:0000313" key="2">
    <source>
        <dbReference type="Proteomes" id="UP000233551"/>
    </source>
</evidence>
<dbReference type="Gene3D" id="3.10.10.10">
    <property type="entry name" value="HIV Type 1 Reverse Transcriptase, subunit A, domain 1"/>
    <property type="match status" value="1"/>
</dbReference>
<dbReference type="Gene3D" id="3.30.70.270">
    <property type="match status" value="1"/>
</dbReference>
<evidence type="ECO:0000313" key="1">
    <source>
        <dbReference type="EMBL" id="PKI32116.1"/>
    </source>
</evidence>
<dbReference type="EMBL" id="PGOL01008019">
    <property type="protein sequence ID" value="PKI32116.1"/>
    <property type="molecule type" value="Genomic_DNA"/>
</dbReference>
<reference evidence="1 2" key="1">
    <citation type="submission" date="2017-11" db="EMBL/GenBank/DDBJ databases">
        <title>De-novo sequencing of pomegranate (Punica granatum L.) genome.</title>
        <authorList>
            <person name="Akparov Z."/>
            <person name="Amiraslanov A."/>
            <person name="Hajiyeva S."/>
            <person name="Abbasov M."/>
            <person name="Kaur K."/>
            <person name="Hamwieh A."/>
            <person name="Solovyev V."/>
            <person name="Salamov A."/>
            <person name="Braich B."/>
            <person name="Kosarev P."/>
            <person name="Mahmoud A."/>
            <person name="Hajiyev E."/>
            <person name="Babayeva S."/>
            <person name="Izzatullayeva V."/>
            <person name="Mammadov A."/>
            <person name="Mammadov A."/>
            <person name="Sharifova S."/>
            <person name="Ojaghi J."/>
            <person name="Eynullazada K."/>
            <person name="Bayramov B."/>
            <person name="Abdulazimova A."/>
            <person name="Shahmuradov I."/>
        </authorList>
    </citation>
    <scope>NUCLEOTIDE SEQUENCE [LARGE SCALE GENOMIC DNA]</scope>
    <source>
        <strain evidence="2">cv. AG2017</strain>
        <tissue evidence="1">Leaf</tissue>
    </source>
</reference>
<dbReference type="InterPro" id="IPR050951">
    <property type="entry name" value="Retrovirus_Pol_polyprotein"/>
</dbReference>
<dbReference type="InterPro" id="IPR043502">
    <property type="entry name" value="DNA/RNA_pol_sf"/>
</dbReference>
<protein>
    <recommendedName>
        <fullName evidence="3">Reverse transcriptase domain-containing protein</fullName>
    </recommendedName>
</protein>
<gene>
    <name evidence="1" type="ORF">CRG98_047492</name>
</gene>
<proteinExistence type="predicted"/>
<dbReference type="AlphaFoldDB" id="A0A2I0HLF5"/>
<dbReference type="Proteomes" id="UP000233551">
    <property type="component" value="Unassembled WGS sequence"/>
</dbReference>
<dbReference type="PANTHER" id="PTHR37984">
    <property type="entry name" value="PROTEIN CBG26694"/>
    <property type="match status" value="1"/>
</dbReference>
<sequence length="247" mass="27914">MVEVIPLVDYDFVIGMDFLNHIDALIVPFEDYICILDASTVSHGTSGVRGVKEQPKELLDAGYIRPSKSPCGAPVRFQKKHDGLLWMCIDHRPLKKLTVKSKCLIPLIANRLGRLGRAQWFTKLDLQSRSYEFLVMPFSLTNVPATFCALMKVVRSTTGELPICEVCVRLVGGPLLRHIVGGGQVRLDPAKVAAIVEWEPPTKVMDLRLFLGLANYYRRFIKGYLNIIVLLTDMLKKGRAWEWTDRC</sequence>
<accession>A0A2I0HLF5</accession>
<keyword evidence="2" id="KW-1185">Reference proteome</keyword>
<comment type="caution">
    <text evidence="1">The sequence shown here is derived from an EMBL/GenBank/DDBJ whole genome shotgun (WGS) entry which is preliminary data.</text>
</comment>
<dbReference type="InterPro" id="IPR043128">
    <property type="entry name" value="Rev_trsase/Diguanyl_cyclase"/>
</dbReference>
<dbReference type="SUPFAM" id="SSF56672">
    <property type="entry name" value="DNA/RNA polymerases"/>
    <property type="match status" value="1"/>
</dbReference>
<organism evidence="1 2">
    <name type="scientific">Punica granatum</name>
    <name type="common">Pomegranate</name>
    <dbReference type="NCBI Taxonomy" id="22663"/>
    <lineage>
        <taxon>Eukaryota</taxon>
        <taxon>Viridiplantae</taxon>
        <taxon>Streptophyta</taxon>
        <taxon>Embryophyta</taxon>
        <taxon>Tracheophyta</taxon>
        <taxon>Spermatophyta</taxon>
        <taxon>Magnoliopsida</taxon>
        <taxon>eudicotyledons</taxon>
        <taxon>Gunneridae</taxon>
        <taxon>Pentapetalae</taxon>
        <taxon>rosids</taxon>
        <taxon>malvids</taxon>
        <taxon>Myrtales</taxon>
        <taxon>Lythraceae</taxon>
        <taxon>Punica</taxon>
    </lineage>
</organism>
<dbReference type="STRING" id="22663.A0A2I0HLF5"/>
<evidence type="ECO:0008006" key="3">
    <source>
        <dbReference type="Google" id="ProtNLM"/>
    </source>
</evidence>
<name>A0A2I0HLF5_PUNGR</name>
<dbReference type="PANTHER" id="PTHR37984:SF5">
    <property type="entry name" value="PROTEIN NYNRIN-LIKE"/>
    <property type="match status" value="1"/>
</dbReference>